<dbReference type="InterPro" id="IPR004010">
    <property type="entry name" value="Double_Cache_2"/>
</dbReference>
<dbReference type="Pfam" id="PF08269">
    <property type="entry name" value="dCache_2"/>
    <property type="match status" value="1"/>
</dbReference>
<dbReference type="OrthoDB" id="7001565at2"/>
<feature type="chain" id="PRO_5017252532" evidence="6">
    <location>
        <begin position="23"/>
        <end position="284"/>
    </location>
</feature>
<evidence type="ECO:0000313" key="8">
    <source>
        <dbReference type="EMBL" id="SDN11294.1"/>
    </source>
</evidence>
<protein>
    <submittedName>
        <fullName evidence="8">Cytochrome c</fullName>
    </submittedName>
</protein>
<dbReference type="Proteomes" id="UP000242957">
    <property type="component" value="Unassembled WGS sequence"/>
</dbReference>
<proteinExistence type="predicted"/>
<evidence type="ECO:0000256" key="6">
    <source>
        <dbReference type="SAM" id="SignalP"/>
    </source>
</evidence>
<keyword evidence="3" id="KW-0812">Transmembrane</keyword>
<dbReference type="SMART" id="SM01049">
    <property type="entry name" value="Cache_2"/>
    <property type="match status" value="1"/>
</dbReference>
<evidence type="ECO:0000259" key="7">
    <source>
        <dbReference type="SMART" id="SM01049"/>
    </source>
</evidence>
<keyword evidence="5" id="KW-0472">Membrane</keyword>
<keyword evidence="9" id="KW-1185">Reference proteome</keyword>
<dbReference type="GO" id="GO:0005886">
    <property type="term" value="C:plasma membrane"/>
    <property type="evidence" value="ECO:0007669"/>
    <property type="project" value="UniProtKB-SubCell"/>
</dbReference>
<name>A0A1G9YQ99_9PSED</name>
<dbReference type="RefSeq" id="WP_084310478.1">
    <property type="nucleotide sequence ID" value="NZ_FNIJ01000001.1"/>
</dbReference>
<reference evidence="9" key="1">
    <citation type="submission" date="2016-10" db="EMBL/GenBank/DDBJ databases">
        <authorList>
            <person name="Varghese N."/>
            <person name="Submissions S."/>
        </authorList>
    </citation>
    <scope>NUCLEOTIDE SEQUENCE [LARGE SCALE GENOMIC DNA]</scope>
    <source>
        <strain evidence="9">JCM 21621</strain>
    </source>
</reference>
<keyword evidence="2" id="KW-1003">Cell membrane</keyword>
<organism evidence="8 9">
    <name type="scientific">Pseudomonas jinjuensis</name>
    <dbReference type="NCBI Taxonomy" id="198616"/>
    <lineage>
        <taxon>Bacteria</taxon>
        <taxon>Pseudomonadati</taxon>
        <taxon>Pseudomonadota</taxon>
        <taxon>Gammaproteobacteria</taxon>
        <taxon>Pseudomonadales</taxon>
        <taxon>Pseudomonadaceae</taxon>
        <taxon>Pseudomonas</taxon>
    </lineage>
</organism>
<evidence type="ECO:0000256" key="1">
    <source>
        <dbReference type="ARBA" id="ARBA00004651"/>
    </source>
</evidence>
<feature type="signal peptide" evidence="6">
    <location>
        <begin position="1"/>
        <end position="22"/>
    </location>
</feature>
<keyword evidence="6" id="KW-0732">Signal</keyword>
<gene>
    <name evidence="8" type="ORF">SAMN05216193_101161</name>
</gene>
<dbReference type="EMBL" id="FNIJ01000001">
    <property type="protein sequence ID" value="SDN11294.1"/>
    <property type="molecule type" value="Genomic_DNA"/>
</dbReference>
<sequence>MKWLVRSLILIAAMVSTGAALAAEGSGGDAEQAQRARQLLEKAVAYYQKEGDKAFAAFSRQGEFIDGELYVYVVNSKGVMLASGGPSVVLIGRDITPSLDRTLRDDFQKALKTSESGRIEEAEYRWKNWADGRIERKHAYYQRVDDRIFAVGYYIPRAEPAQAQAMLDKVVKAVETEPEATFKRINDLDEEFIEDDLYAFVVDLNTSRYVAHGFNARMIGTDFSSVKDPAGNPIGHAMLQLVKDKGEGTFDYQWRNPVTDKIENKHAFLHKVDNYLVAVGYYTR</sequence>
<dbReference type="STRING" id="198616.SAMN05216193_101161"/>
<evidence type="ECO:0000313" key="9">
    <source>
        <dbReference type="Proteomes" id="UP000242957"/>
    </source>
</evidence>
<evidence type="ECO:0000256" key="4">
    <source>
        <dbReference type="ARBA" id="ARBA00022989"/>
    </source>
</evidence>
<dbReference type="InterPro" id="IPR033480">
    <property type="entry name" value="sCache_2"/>
</dbReference>
<dbReference type="Gene3D" id="3.30.450.20">
    <property type="entry name" value="PAS domain"/>
    <property type="match status" value="2"/>
</dbReference>
<feature type="domain" description="Single Cache" evidence="7">
    <location>
        <begin position="157"/>
        <end position="236"/>
    </location>
</feature>
<accession>A0A1G9YQ99</accession>
<evidence type="ECO:0000256" key="5">
    <source>
        <dbReference type="ARBA" id="ARBA00023136"/>
    </source>
</evidence>
<keyword evidence="4" id="KW-1133">Transmembrane helix</keyword>
<evidence type="ECO:0000256" key="3">
    <source>
        <dbReference type="ARBA" id="ARBA00022692"/>
    </source>
</evidence>
<comment type="subcellular location">
    <subcellularLocation>
        <location evidence="1">Cell membrane</location>
        <topology evidence="1">Multi-pass membrane protein</topology>
    </subcellularLocation>
</comment>
<evidence type="ECO:0000256" key="2">
    <source>
        <dbReference type="ARBA" id="ARBA00022475"/>
    </source>
</evidence>
<dbReference type="AlphaFoldDB" id="A0A1G9YQ99"/>